<evidence type="ECO:0000313" key="2">
    <source>
        <dbReference type="EMBL" id="MBM0235785.1"/>
    </source>
</evidence>
<sequence length="47" mass="5546">MHGLVTRELLVAERAQWRGPDDTRRNRRTEPPVDGSAIERPEHVERR</sequence>
<proteinExistence type="predicted"/>
<gene>
    <name evidence="2" type="ORF">JNW91_30925</name>
</gene>
<keyword evidence="3" id="KW-1185">Reference proteome</keyword>
<reference evidence="2 3" key="1">
    <citation type="submission" date="2021-01" db="EMBL/GenBank/DDBJ databases">
        <title>Draft genome sequence of Micromonospora sp. strain STR1_7.</title>
        <authorList>
            <person name="Karlyshev A."/>
            <person name="Jawad R."/>
        </authorList>
    </citation>
    <scope>NUCLEOTIDE SEQUENCE [LARGE SCALE GENOMIC DNA]</scope>
    <source>
        <strain evidence="2 3">STR1-7</strain>
    </source>
</reference>
<protein>
    <submittedName>
        <fullName evidence="2">Uncharacterized protein</fullName>
    </submittedName>
</protein>
<dbReference type="EMBL" id="JAEVHM010000358">
    <property type="protein sequence ID" value="MBM0235785.1"/>
    <property type="molecule type" value="Genomic_DNA"/>
</dbReference>
<dbReference type="RefSeq" id="WP_203178993.1">
    <property type="nucleotide sequence ID" value="NZ_JAEVHM010000358.1"/>
</dbReference>
<evidence type="ECO:0000256" key="1">
    <source>
        <dbReference type="SAM" id="MobiDB-lite"/>
    </source>
</evidence>
<dbReference type="Proteomes" id="UP000601027">
    <property type="component" value="Unassembled WGS sequence"/>
</dbReference>
<comment type="caution">
    <text evidence="2">The sequence shown here is derived from an EMBL/GenBank/DDBJ whole genome shotgun (WGS) entry which is preliminary data.</text>
</comment>
<name>A0ABS1Y2P2_9ACTN</name>
<feature type="region of interest" description="Disordered" evidence="1">
    <location>
        <begin position="12"/>
        <end position="47"/>
    </location>
</feature>
<evidence type="ECO:0000313" key="3">
    <source>
        <dbReference type="Proteomes" id="UP000601027"/>
    </source>
</evidence>
<feature type="compositionally biased region" description="Basic and acidic residues" evidence="1">
    <location>
        <begin position="15"/>
        <end position="47"/>
    </location>
</feature>
<accession>A0ABS1Y2P2</accession>
<organism evidence="2 3">
    <name type="scientific">Micromonospora parastrephiae</name>
    <dbReference type="NCBI Taxonomy" id="2806101"/>
    <lineage>
        <taxon>Bacteria</taxon>
        <taxon>Bacillati</taxon>
        <taxon>Actinomycetota</taxon>
        <taxon>Actinomycetes</taxon>
        <taxon>Micromonosporales</taxon>
        <taxon>Micromonosporaceae</taxon>
        <taxon>Micromonospora</taxon>
    </lineage>
</organism>